<name>A0A556N0M8_9FLAO</name>
<dbReference type="RefSeq" id="WP_144332710.1">
    <property type="nucleotide sequence ID" value="NZ_VLPL01000003.1"/>
</dbReference>
<keyword evidence="2" id="KW-1185">Reference proteome</keyword>
<evidence type="ECO:0000313" key="2">
    <source>
        <dbReference type="Proteomes" id="UP000316008"/>
    </source>
</evidence>
<dbReference type="OrthoDB" id="9553353at2"/>
<protein>
    <recommendedName>
        <fullName evidence="3">Outer membrane beta-barrel protein</fullName>
    </recommendedName>
</protein>
<organism evidence="1 2">
    <name type="scientific">Fluviicola chungangensis</name>
    <dbReference type="NCBI Taxonomy" id="2597671"/>
    <lineage>
        <taxon>Bacteria</taxon>
        <taxon>Pseudomonadati</taxon>
        <taxon>Bacteroidota</taxon>
        <taxon>Flavobacteriia</taxon>
        <taxon>Flavobacteriales</taxon>
        <taxon>Crocinitomicaceae</taxon>
        <taxon>Fluviicola</taxon>
    </lineage>
</organism>
<dbReference type="EMBL" id="VLPL01000003">
    <property type="protein sequence ID" value="TSJ45754.1"/>
    <property type="molecule type" value="Genomic_DNA"/>
</dbReference>
<dbReference type="AlphaFoldDB" id="A0A556N0M8"/>
<evidence type="ECO:0000313" key="1">
    <source>
        <dbReference type="EMBL" id="TSJ45754.1"/>
    </source>
</evidence>
<sequence length="273" mass="31215">MNIKGILLGYLLGCSFVSGAQEVGYYGHRIFLELDGQGQIPLLQNVFGERKGYVSKNGTLNSSYNLLDLGYRASLNVAITEPVGFGIEFSQRFYQVNLQSIDEITRNFTDTSGTMVTEYLPAKVAYLPIRETVFMPKLLIALNDSRVPCGFASEIGIGYSLIQFPNRNLDIELLNSTNADQAAQVKEKLLDSRAEEFRGLVFMYGFRMNYPISKRVLFHIGFRYQYAFQFSKKKFRRMDESEYWFSGRELWSKVNLRRQLGIFSFGTGLTFTL</sequence>
<comment type="caution">
    <text evidence="1">The sequence shown here is derived from an EMBL/GenBank/DDBJ whole genome shotgun (WGS) entry which is preliminary data.</text>
</comment>
<proteinExistence type="predicted"/>
<accession>A0A556N0M8</accession>
<evidence type="ECO:0008006" key="3">
    <source>
        <dbReference type="Google" id="ProtNLM"/>
    </source>
</evidence>
<gene>
    <name evidence="1" type="ORF">FO442_08370</name>
</gene>
<dbReference type="Proteomes" id="UP000316008">
    <property type="component" value="Unassembled WGS sequence"/>
</dbReference>
<reference evidence="1 2" key="1">
    <citation type="submission" date="2019-07" db="EMBL/GenBank/DDBJ databases">
        <authorList>
            <person name="Huq M.A."/>
        </authorList>
    </citation>
    <scope>NUCLEOTIDE SEQUENCE [LARGE SCALE GENOMIC DNA]</scope>
    <source>
        <strain evidence="1 2">MAH-3</strain>
    </source>
</reference>